<feature type="region of interest" description="Disordered" evidence="1">
    <location>
        <begin position="1"/>
        <end position="32"/>
    </location>
</feature>
<dbReference type="RefSeq" id="WP_133829122.1">
    <property type="nucleotide sequence ID" value="NZ_BAABHR010000020.1"/>
</dbReference>
<evidence type="ECO:0000256" key="1">
    <source>
        <dbReference type="SAM" id="MobiDB-lite"/>
    </source>
</evidence>
<dbReference type="Proteomes" id="UP000295705">
    <property type="component" value="Unassembled WGS sequence"/>
</dbReference>
<sequence length="119" mass="12117">MTTESPYDQRRPVAGAPGPRVRGGLGTPGPRPPYAAAHPAYVVAAPHDPYGGDGAVVMSVAGGGVRRLSSRVSNVVIGAIVFATCVVPLVIAAIVYLSMPDVDGMLDRVQTPGITVEGP</sequence>
<dbReference type="AlphaFoldDB" id="A0A4V6PWS8"/>
<gene>
    <name evidence="3" type="ORF">EV188_11023</name>
</gene>
<dbReference type="EMBL" id="SNYO01000010">
    <property type="protein sequence ID" value="TDQ50027.1"/>
    <property type="molecule type" value="Genomic_DNA"/>
</dbReference>
<proteinExistence type="predicted"/>
<reference evidence="3 4" key="1">
    <citation type="submission" date="2019-03" db="EMBL/GenBank/DDBJ databases">
        <title>Genomic Encyclopedia of Type Strains, Phase IV (KMG-IV): sequencing the most valuable type-strain genomes for metagenomic binning, comparative biology and taxonomic classification.</title>
        <authorList>
            <person name="Goeker M."/>
        </authorList>
    </citation>
    <scope>NUCLEOTIDE SEQUENCE [LARGE SCALE GENOMIC DNA]</scope>
    <source>
        <strain evidence="3 4">DSM 45775</strain>
    </source>
</reference>
<evidence type="ECO:0000313" key="3">
    <source>
        <dbReference type="EMBL" id="TDQ50027.1"/>
    </source>
</evidence>
<keyword evidence="2" id="KW-0812">Transmembrane</keyword>
<feature type="transmembrane region" description="Helical" evidence="2">
    <location>
        <begin position="75"/>
        <end position="99"/>
    </location>
</feature>
<protein>
    <submittedName>
        <fullName evidence="3">Uncharacterized protein</fullName>
    </submittedName>
</protein>
<keyword evidence="2" id="KW-0472">Membrane</keyword>
<keyword evidence="2" id="KW-1133">Transmembrane helix</keyword>
<accession>A0A4V6PWS8</accession>
<keyword evidence="4" id="KW-1185">Reference proteome</keyword>
<evidence type="ECO:0000256" key="2">
    <source>
        <dbReference type="SAM" id="Phobius"/>
    </source>
</evidence>
<name>A0A4V6PWS8_9PSEU</name>
<evidence type="ECO:0000313" key="4">
    <source>
        <dbReference type="Proteomes" id="UP000295705"/>
    </source>
</evidence>
<comment type="caution">
    <text evidence="3">The sequence shown here is derived from an EMBL/GenBank/DDBJ whole genome shotgun (WGS) entry which is preliminary data.</text>
</comment>
<organism evidence="3 4">
    <name type="scientific">Actinomycetospora succinea</name>
    <dbReference type="NCBI Taxonomy" id="663603"/>
    <lineage>
        <taxon>Bacteria</taxon>
        <taxon>Bacillati</taxon>
        <taxon>Actinomycetota</taxon>
        <taxon>Actinomycetes</taxon>
        <taxon>Pseudonocardiales</taxon>
        <taxon>Pseudonocardiaceae</taxon>
        <taxon>Actinomycetospora</taxon>
    </lineage>
</organism>